<dbReference type="EMBL" id="HG970332">
    <property type="protein sequence ID" value="CEF72012.1"/>
    <property type="molecule type" value="Genomic_DNA"/>
</dbReference>
<name>A0A098D0P5_GIBZE</name>
<proteinExistence type="predicted"/>
<evidence type="ECO:0000313" key="1">
    <source>
        <dbReference type="EMBL" id="CEF72012.1"/>
    </source>
</evidence>
<organism evidence="1 3">
    <name type="scientific">Gibberella zeae (strain ATCC MYA-4620 / CBS 123657 / FGSC 9075 / NRRL 31084 / PH-1)</name>
    <name type="common">Wheat head blight fungus</name>
    <name type="synonym">Fusarium graminearum</name>
    <dbReference type="NCBI Taxonomy" id="229533"/>
    <lineage>
        <taxon>Eukaryota</taxon>
        <taxon>Fungi</taxon>
        <taxon>Dikarya</taxon>
        <taxon>Ascomycota</taxon>
        <taxon>Pezizomycotina</taxon>
        <taxon>Sordariomycetes</taxon>
        <taxon>Hypocreomycetidae</taxon>
        <taxon>Hypocreales</taxon>
        <taxon>Nectriaceae</taxon>
        <taxon>Fusarium</taxon>
    </lineage>
</organism>
<dbReference type="VEuPathDB" id="FungiDB:FGRAMPH1_01G00423"/>
<reference evidence="1 3" key="3">
    <citation type="journal article" date="2015" name="BMC Genomics">
        <title>The completed genome sequence of the pathogenic ascomycete fungus Fusarium graminearum.</title>
        <authorList>
            <person name="King R."/>
            <person name="Urban M."/>
            <person name="Hammond-Kosack M.C."/>
            <person name="Hassani-Pak K."/>
            <person name="Hammond-Kosack K.E."/>
        </authorList>
    </citation>
    <scope>NUCLEOTIDE SEQUENCE [LARGE SCALE GENOMIC DNA]</scope>
    <source>
        <strain evidence="3">ATCC MYA-4620 / CBS 123657 / FGSC 9075 / NRRL 31084 / PH-1</strain>
        <strain evidence="1">PH-1</strain>
    </source>
</reference>
<reference evidence="2 3" key="1">
    <citation type="journal article" date="2007" name="Science">
        <title>The Fusarium graminearum genome reveals a link between localized polymorphism and pathogen specialization.</title>
        <authorList>
            <person name="Cuomo C.A."/>
            <person name="Gueldener U."/>
            <person name="Xu J.-R."/>
            <person name="Trail F."/>
            <person name="Turgeon B.G."/>
            <person name="Di Pietro A."/>
            <person name="Walton J.D."/>
            <person name="Ma L.-J."/>
            <person name="Baker S.E."/>
            <person name="Rep M."/>
            <person name="Adam G."/>
            <person name="Antoniw J."/>
            <person name="Baldwin T."/>
            <person name="Calvo S.E."/>
            <person name="Chang Y.-L."/>
            <person name="DeCaprio D."/>
            <person name="Gale L.R."/>
            <person name="Gnerre S."/>
            <person name="Goswami R.S."/>
            <person name="Hammond-Kosack K."/>
            <person name="Harris L.J."/>
            <person name="Hilburn K."/>
            <person name="Kennell J.C."/>
            <person name="Kroken S."/>
            <person name="Magnuson J.K."/>
            <person name="Mannhaupt G."/>
            <person name="Mauceli E.W."/>
            <person name="Mewes H.-W."/>
            <person name="Mitterbauer R."/>
            <person name="Muehlbauer G."/>
            <person name="Muensterkoetter M."/>
            <person name="Nelson D."/>
            <person name="O'Donnell K."/>
            <person name="Ouellet T."/>
            <person name="Qi W."/>
            <person name="Quesneville H."/>
            <person name="Roncero M.I.G."/>
            <person name="Seong K.-Y."/>
            <person name="Tetko I.V."/>
            <person name="Urban M."/>
            <person name="Waalwijk C."/>
            <person name="Ward T.J."/>
            <person name="Yao J."/>
            <person name="Birren B.W."/>
            <person name="Kistler H.C."/>
        </authorList>
    </citation>
    <scope>NUCLEOTIDE SEQUENCE [LARGE SCALE GENOMIC DNA]</scope>
    <source>
        <strain evidence="3">ATCC MYA-4620 / CBS 123657 / FGSC 9075 / NRRL 31084 / PH-1</strain>
        <strain evidence="2">PH-1 / ATCC MYA-4620 / FGSC 9075 / NRRL 31084</strain>
    </source>
</reference>
<protein>
    <submittedName>
        <fullName evidence="1">Chromosome 1, complete genome</fullName>
    </submittedName>
</protein>
<keyword evidence="3" id="KW-1185">Reference proteome</keyword>
<dbReference type="AlphaFoldDB" id="A0A098D0P5"/>
<evidence type="ECO:0000313" key="3">
    <source>
        <dbReference type="Proteomes" id="UP000070720"/>
    </source>
</evidence>
<dbReference type="Proteomes" id="UP000070720">
    <property type="component" value="Chromosome 1"/>
</dbReference>
<gene>
    <name evidence="2" type="primary">FG00156.1</name>
    <name evidence="1" type="ORF">FGRAMPH1_01T00423</name>
</gene>
<sequence>MPYKTTEPRDDHILWECKRLKDAASTTCCGKFNGMRDEKCGWCKTNRDIGSMAVDRTRKTIGKLVEKNPDGLDVWKYDDDVTSTKFPSRWAGDFGRFMVDLHIKFTMSLIRVSYVPVATVRKASVNMDIGQ</sequence>
<accession>A0A098D0P5</accession>
<evidence type="ECO:0000313" key="2">
    <source>
        <dbReference type="EnsemblFungi" id="CEF72012"/>
    </source>
</evidence>
<accession>A0A0E0RL87</accession>
<dbReference type="InParanoid" id="A0A098D0P5"/>
<reference evidence="2 3" key="2">
    <citation type="journal article" date="2010" name="Nature">
        <title>Comparative genomics reveals mobile pathogenicity chromosomes in Fusarium.</title>
        <authorList>
            <person name="Ma L.J."/>
            <person name="van der Does H.C."/>
            <person name="Borkovich K.A."/>
            <person name="Coleman J.J."/>
            <person name="Daboussi M.J."/>
            <person name="Di Pietro A."/>
            <person name="Dufresne M."/>
            <person name="Freitag M."/>
            <person name="Grabherr M."/>
            <person name="Henrissat B."/>
            <person name="Houterman P.M."/>
            <person name="Kang S."/>
            <person name="Shim W.B."/>
            <person name="Woloshuk C."/>
            <person name="Xie X."/>
            <person name="Xu J.R."/>
            <person name="Antoniw J."/>
            <person name="Baker S.E."/>
            <person name="Bluhm B.H."/>
            <person name="Breakspear A."/>
            <person name="Brown D.W."/>
            <person name="Butchko R.A."/>
            <person name="Chapman S."/>
            <person name="Coulson R."/>
            <person name="Coutinho P.M."/>
            <person name="Danchin E.G."/>
            <person name="Diener A."/>
            <person name="Gale L.R."/>
            <person name="Gardiner D.M."/>
            <person name="Goff S."/>
            <person name="Hammond-Kosack K.E."/>
            <person name="Hilburn K."/>
            <person name="Hua-Van A."/>
            <person name="Jonkers W."/>
            <person name="Kazan K."/>
            <person name="Kodira C.D."/>
            <person name="Koehrsen M."/>
            <person name="Kumar L."/>
            <person name="Lee Y.H."/>
            <person name="Li L."/>
            <person name="Manners J.M."/>
            <person name="Miranda-Saavedra D."/>
            <person name="Mukherjee M."/>
            <person name="Park G."/>
            <person name="Park J."/>
            <person name="Park S.Y."/>
            <person name="Proctor R.H."/>
            <person name="Regev A."/>
            <person name="Ruiz-Roldan M.C."/>
            <person name="Sain D."/>
            <person name="Sakthikumar S."/>
            <person name="Sykes S."/>
            <person name="Schwartz D.C."/>
            <person name="Turgeon B.G."/>
            <person name="Wapinski I."/>
            <person name="Yoder O."/>
            <person name="Young S."/>
            <person name="Zeng Q."/>
            <person name="Zhou S."/>
            <person name="Galagan J."/>
            <person name="Cuomo C.A."/>
            <person name="Kistler H.C."/>
            <person name="Rep M."/>
        </authorList>
    </citation>
    <scope>GENOME REANNOTATION</scope>
    <source>
        <strain evidence="3">ATCC MYA-4620 / CBS 123657 / FGSC 9075 / NRRL 31084 / PH-1</strain>
        <strain evidence="2">PH-1 / ATCC MYA-4620 / FGSC 9075 / NRRL 31084</strain>
    </source>
</reference>
<dbReference type="EnsemblFungi" id="CEF72012">
    <property type="protein sequence ID" value="CEF72012"/>
    <property type="gene ID" value="FGRRES_00156_M"/>
</dbReference>
<reference evidence="2" key="4">
    <citation type="submission" date="2017-01" db="UniProtKB">
        <authorList>
            <consortium name="EnsemblFungi"/>
        </authorList>
    </citation>
    <scope>IDENTIFICATION</scope>
    <source>
        <strain evidence="2">PH-1 / ATCC MYA-4620 / FGSC 9075 / NRRL 31084</strain>
    </source>
</reference>